<dbReference type="HOGENOM" id="CLU_047375_1_0_9"/>
<keyword evidence="3" id="KW-0479">Metal-binding</keyword>
<dbReference type="PANTHER" id="PTHR30548:SF2">
    <property type="entry name" value="2-HYDROXYACYL-COA DEHYDRATASE,D-COMPONENT"/>
    <property type="match status" value="1"/>
</dbReference>
<keyword evidence="3" id="KW-0408">Iron</keyword>
<dbReference type="AlphaFoldDB" id="A0A0D1BWD0"/>
<organism evidence="4 5">
    <name type="scientific">Clostridium botulinum B2 450</name>
    <dbReference type="NCBI Taxonomy" id="1379739"/>
    <lineage>
        <taxon>Bacteria</taxon>
        <taxon>Bacillati</taxon>
        <taxon>Bacillota</taxon>
        <taxon>Clostridia</taxon>
        <taxon>Eubacteriales</taxon>
        <taxon>Clostridiaceae</taxon>
        <taxon>Clostridium</taxon>
    </lineage>
</organism>
<evidence type="ECO:0000256" key="2">
    <source>
        <dbReference type="ARBA" id="ARBA00005806"/>
    </source>
</evidence>
<dbReference type="PANTHER" id="PTHR30548">
    <property type="entry name" value="2-HYDROXYGLUTARYL-COA DEHYDRATASE, D-COMPONENT-RELATED"/>
    <property type="match status" value="1"/>
</dbReference>
<dbReference type="OrthoDB" id="9810278at2"/>
<evidence type="ECO:0000256" key="3">
    <source>
        <dbReference type="ARBA" id="ARBA00023014"/>
    </source>
</evidence>
<dbReference type="EMBL" id="JXSU01000007">
    <property type="protein sequence ID" value="KIS24102.1"/>
    <property type="molecule type" value="Genomic_DNA"/>
</dbReference>
<accession>A0A0D1BWD0</accession>
<dbReference type="Gene3D" id="3.40.50.11900">
    <property type="match status" value="1"/>
</dbReference>
<comment type="cofactor">
    <cofactor evidence="1">
        <name>[4Fe-4S] cluster</name>
        <dbReference type="ChEBI" id="CHEBI:49883"/>
    </cofactor>
</comment>
<evidence type="ECO:0000313" key="4">
    <source>
        <dbReference type="EMBL" id="KIS24102.1"/>
    </source>
</evidence>
<evidence type="ECO:0000256" key="1">
    <source>
        <dbReference type="ARBA" id="ARBA00001966"/>
    </source>
</evidence>
<evidence type="ECO:0000313" key="5">
    <source>
        <dbReference type="Proteomes" id="UP000032250"/>
    </source>
</evidence>
<protein>
    <submittedName>
        <fullName evidence="4">3-hydroxyacyl-ACP dehydratase</fullName>
    </submittedName>
</protein>
<dbReference type="RefSeq" id="WP_043032079.1">
    <property type="nucleotide sequence ID" value="NZ_JXSU01000007.1"/>
</dbReference>
<dbReference type="GO" id="GO:0016836">
    <property type="term" value="F:hydro-lyase activity"/>
    <property type="evidence" value="ECO:0007669"/>
    <property type="project" value="UniProtKB-ARBA"/>
</dbReference>
<dbReference type="Proteomes" id="UP000032250">
    <property type="component" value="Unassembled WGS sequence"/>
</dbReference>
<dbReference type="InterPro" id="IPR010327">
    <property type="entry name" value="FldB/FldC_alpha/beta"/>
</dbReference>
<proteinExistence type="inferred from homology"/>
<dbReference type="Gene3D" id="3.40.50.11890">
    <property type="match status" value="1"/>
</dbReference>
<keyword evidence="3" id="KW-0411">Iron-sulfur</keyword>
<gene>
    <name evidence="4" type="ORF">N495_11090</name>
</gene>
<comment type="similarity">
    <text evidence="2">Belongs to the FldB/FldC dehydratase alpha/beta subunit family.</text>
</comment>
<dbReference type="PATRIC" id="fig|1379739.3.peg.2590"/>
<dbReference type="GO" id="GO:0051536">
    <property type="term" value="F:iron-sulfur cluster binding"/>
    <property type="evidence" value="ECO:0007669"/>
    <property type="project" value="UniProtKB-KW"/>
</dbReference>
<dbReference type="Pfam" id="PF06050">
    <property type="entry name" value="HGD-D"/>
    <property type="match status" value="1"/>
</dbReference>
<comment type="caution">
    <text evidence="4">The sequence shown here is derived from an EMBL/GenBank/DDBJ whole genome shotgun (WGS) entry which is preliminary data.</text>
</comment>
<reference evidence="4 5" key="1">
    <citation type="submission" date="2014-06" db="EMBL/GenBank/DDBJ databases">
        <title>Genome characterization of distinct group I Clostridium botulinum lineages.</title>
        <authorList>
            <person name="Giordani F."/>
            <person name="Anselmo A."/>
            <person name="Fillo S."/>
            <person name="Palozzi A.M."/>
            <person name="Fortunato A."/>
            <person name="Gentile B."/>
            <person name="Ciammaruconi A."/>
            <person name="Anniballi F."/>
            <person name="De Medici D."/>
            <person name="Lista F."/>
        </authorList>
    </citation>
    <scope>NUCLEOTIDE SEQUENCE [LARGE SCALE GENOMIC DNA]</scope>
    <source>
        <strain evidence="4 5">B2 450</strain>
    </source>
</reference>
<sequence>MDLIKHYGSIIKKNIDTPSRTRALLKTGYTLNYKFMDKFPNHQFPSSLQYLEKICMKFILEPLKYPERSAMVNLFAPCEFLHALDIYPMFVEGISSYLSGTKCEDGFIDYAEKMNIPETLCSYHKTFIGAVESKLLPKPRFAVTTTMACDANINTFRHVSNCLDIELYIIDIPYEYSKDGEEYVASQLYEMVEMIQDIMNVKLDENKLKTVIHNENLSRTYQLKYMKELSCRYFPNTLTLEMYKLFTSHVAMGRIETLQFYRKIYEDILTYDKGECKKFLWVHLLPFYQETLKKYFNNNKEIQLLGCDLSFDYLAELDIKNPYNSIAKKLILNHFNGPQLRRAENILNAAKTLNADAVINFCHWGCKQSNGGAMLLKKVMEKNNIPYLSIDGDGVDRRNSQDGQLRTRLEAFFEILENNKGGI</sequence>
<name>A0A0D1BWD0_CLOBO</name>